<dbReference type="Gene3D" id="2.60.40.10">
    <property type="entry name" value="Immunoglobulins"/>
    <property type="match status" value="3"/>
</dbReference>
<dbReference type="InterPro" id="IPR013783">
    <property type="entry name" value="Ig-like_fold"/>
</dbReference>
<keyword evidence="1" id="KW-0732">Signal</keyword>
<evidence type="ECO:0000256" key="1">
    <source>
        <dbReference type="SAM" id="SignalP"/>
    </source>
</evidence>
<feature type="signal peptide" evidence="1">
    <location>
        <begin position="1"/>
        <end position="29"/>
    </location>
</feature>
<dbReference type="EMBL" id="FNUJ01000002">
    <property type="protein sequence ID" value="SEF24076.1"/>
    <property type="molecule type" value="Genomic_DNA"/>
</dbReference>
<evidence type="ECO:0000313" key="3">
    <source>
        <dbReference type="Proteomes" id="UP000198878"/>
    </source>
</evidence>
<gene>
    <name evidence="2" type="ORF">SAMN05421837_102559</name>
</gene>
<name>A0A1H5QDD3_9PSEU</name>
<protein>
    <recommendedName>
        <fullName evidence="4">SD-repeat containing protein B domain-containing protein</fullName>
    </recommendedName>
</protein>
<sequence>MPIGRFTRSASVLAAGLLLTGMAGAPASAASGPNLKVTAVAQQGHWLLGEYVGLDVTVSNIGDSVVSGAFGTAYSESGTAFWVDQHQWGDLDDSGTGATIAQGETRTLHLTGQLGSTYYGDSVVHVEVYGAGDTDYSDNVQRVTVPLATGTERVAGVLYGDTNGDGKPSPGEALAGARVRFFGVGTTLEMYTTTDATGHFAYDGLPLSRIAYLSFDRLPGGWIGPDLPDLRLDGRGAYTALEVAATRPLSDVLHETLTLDKASYAAGDTGKATVTLTNSGTKPLTGLFLNCDAGGFGSELTVTDDQWGAFGYQRKEGTLAAGQRIVLTATGKVPDKAAYTGVTGLDCSAQDGHTGGAPYVSATAKVPGKVADSRGQVWLDKDGDNAPDAGEGMAYRNLVLLENGAIRAYARTDTGGYATFKGVPVGNYELRVLGPWKAAVPDGGALNVSAPPYGGGEWLVQFVAN</sequence>
<dbReference type="RefSeq" id="WP_244180121.1">
    <property type="nucleotide sequence ID" value="NZ_FNUJ01000002.1"/>
</dbReference>
<keyword evidence="3" id="KW-1185">Reference proteome</keyword>
<dbReference type="GO" id="GO:0005975">
    <property type="term" value="P:carbohydrate metabolic process"/>
    <property type="evidence" value="ECO:0007669"/>
    <property type="project" value="UniProtKB-ARBA"/>
</dbReference>
<accession>A0A1H5QDD3</accession>
<dbReference type="STRING" id="218821.SAMN05421837_102559"/>
<dbReference type="AlphaFoldDB" id="A0A1H5QDD3"/>
<reference evidence="3" key="1">
    <citation type="submission" date="2016-10" db="EMBL/GenBank/DDBJ databases">
        <authorList>
            <person name="Varghese N."/>
            <person name="Submissions S."/>
        </authorList>
    </citation>
    <scope>NUCLEOTIDE SEQUENCE [LARGE SCALE GENOMIC DNA]</scope>
    <source>
        <strain evidence="3">DSM 44654</strain>
    </source>
</reference>
<dbReference type="Proteomes" id="UP000198878">
    <property type="component" value="Unassembled WGS sequence"/>
</dbReference>
<evidence type="ECO:0000313" key="2">
    <source>
        <dbReference type="EMBL" id="SEF24076.1"/>
    </source>
</evidence>
<evidence type="ECO:0008006" key="4">
    <source>
        <dbReference type="Google" id="ProtNLM"/>
    </source>
</evidence>
<feature type="chain" id="PRO_5011725743" description="SD-repeat containing protein B domain-containing protein" evidence="1">
    <location>
        <begin position="30"/>
        <end position="465"/>
    </location>
</feature>
<organism evidence="2 3">
    <name type="scientific">Amycolatopsis pretoriensis</name>
    <dbReference type="NCBI Taxonomy" id="218821"/>
    <lineage>
        <taxon>Bacteria</taxon>
        <taxon>Bacillati</taxon>
        <taxon>Actinomycetota</taxon>
        <taxon>Actinomycetes</taxon>
        <taxon>Pseudonocardiales</taxon>
        <taxon>Pseudonocardiaceae</taxon>
        <taxon>Amycolatopsis</taxon>
    </lineage>
</organism>
<dbReference type="SUPFAM" id="SSF117074">
    <property type="entry name" value="Hypothetical protein PA1324"/>
    <property type="match status" value="2"/>
</dbReference>
<proteinExistence type="predicted"/>